<evidence type="ECO:0000313" key="2">
    <source>
        <dbReference type="EMBL" id="GAA3540220.1"/>
    </source>
</evidence>
<dbReference type="PANTHER" id="PTHR11803">
    <property type="entry name" value="2-IMINOBUTANOATE/2-IMINOPROPANOATE DEAMINASE RIDA"/>
    <property type="match status" value="1"/>
</dbReference>
<dbReference type="PANTHER" id="PTHR11803:SF58">
    <property type="entry name" value="PROTEIN HMF1-RELATED"/>
    <property type="match status" value="1"/>
</dbReference>
<keyword evidence="3" id="KW-1185">Reference proteome</keyword>
<evidence type="ECO:0000256" key="1">
    <source>
        <dbReference type="ARBA" id="ARBA00010552"/>
    </source>
</evidence>
<dbReference type="EMBL" id="BAABBB010000015">
    <property type="protein sequence ID" value="GAA3540220.1"/>
    <property type="molecule type" value="Genomic_DNA"/>
</dbReference>
<proteinExistence type="inferred from homology"/>
<reference evidence="3" key="1">
    <citation type="journal article" date="2019" name="Int. J. Syst. Evol. Microbiol.">
        <title>The Global Catalogue of Microorganisms (GCM) 10K type strain sequencing project: providing services to taxonomists for standard genome sequencing and annotation.</title>
        <authorList>
            <consortium name="The Broad Institute Genomics Platform"/>
            <consortium name="The Broad Institute Genome Sequencing Center for Infectious Disease"/>
            <person name="Wu L."/>
            <person name="Ma J."/>
        </authorList>
    </citation>
    <scope>NUCLEOTIDE SEQUENCE [LARGE SCALE GENOMIC DNA]</scope>
    <source>
        <strain evidence="3">JCM 17460</strain>
    </source>
</reference>
<comment type="caution">
    <text evidence="2">The sequence shown here is derived from an EMBL/GenBank/DDBJ whole genome shotgun (WGS) entry which is preliminary data.</text>
</comment>
<name>A0ABP6VV29_9ACTN</name>
<dbReference type="CDD" id="cd00448">
    <property type="entry name" value="YjgF_YER057c_UK114_family"/>
    <property type="match status" value="1"/>
</dbReference>
<accession>A0ABP6VV29</accession>
<dbReference type="RefSeq" id="WP_218235212.1">
    <property type="nucleotide sequence ID" value="NZ_BAABBB010000015.1"/>
</dbReference>
<evidence type="ECO:0000313" key="3">
    <source>
        <dbReference type="Proteomes" id="UP001500301"/>
    </source>
</evidence>
<protein>
    <submittedName>
        <fullName evidence="2">RidA family protein</fullName>
    </submittedName>
</protein>
<sequence length="130" mass="13469">MIHLPRPEGMPPTNGYSHAVVASGEVVVVSGQLPADTEGRLVGDGDPLAQARQVFANLARALTAAGSDVSHLVRLGFFLTDLADLGAVRTARTEFLGDAPEPASSLVQVAGLVLPGARLEIDALAVRRAH</sequence>
<dbReference type="Pfam" id="PF01042">
    <property type="entry name" value="Ribonuc_L-PSP"/>
    <property type="match status" value="1"/>
</dbReference>
<organism evidence="2 3">
    <name type="scientific">Nocardioides daeguensis</name>
    <dbReference type="NCBI Taxonomy" id="908359"/>
    <lineage>
        <taxon>Bacteria</taxon>
        <taxon>Bacillati</taxon>
        <taxon>Actinomycetota</taxon>
        <taxon>Actinomycetes</taxon>
        <taxon>Propionibacteriales</taxon>
        <taxon>Nocardioidaceae</taxon>
        <taxon>Nocardioides</taxon>
    </lineage>
</organism>
<gene>
    <name evidence="2" type="ORF">GCM10022263_29600</name>
</gene>
<dbReference type="InterPro" id="IPR006175">
    <property type="entry name" value="YjgF/YER057c/UK114"/>
</dbReference>
<comment type="similarity">
    <text evidence="1">Belongs to the RutC family.</text>
</comment>
<dbReference type="Proteomes" id="UP001500301">
    <property type="component" value="Unassembled WGS sequence"/>
</dbReference>